<dbReference type="RefSeq" id="WP_180702305.1">
    <property type="nucleotide sequence ID" value="NZ_CAJUCR010000008.1"/>
</dbReference>
<evidence type="ECO:0000256" key="4">
    <source>
        <dbReference type="ARBA" id="ARBA00022801"/>
    </source>
</evidence>
<evidence type="ECO:0000256" key="3">
    <source>
        <dbReference type="ARBA" id="ARBA00012918"/>
    </source>
</evidence>
<dbReference type="InterPro" id="IPR012338">
    <property type="entry name" value="Beta-lactam/transpept-like"/>
</dbReference>
<comment type="catalytic activity">
    <reaction evidence="5 6">
        <text>L-glutamine + H2O = L-glutamate + NH4(+)</text>
        <dbReference type="Rhea" id="RHEA:15889"/>
        <dbReference type="ChEBI" id="CHEBI:15377"/>
        <dbReference type="ChEBI" id="CHEBI:28938"/>
        <dbReference type="ChEBI" id="CHEBI:29985"/>
        <dbReference type="ChEBI" id="CHEBI:58359"/>
        <dbReference type="EC" id="3.5.1.2"/>
    </reaction>
</comment>
<keyword evidence="4 6" id="KW-0378">Hydrolase</keyword>
<feature type="binding site" evidence="6">
    <location>
        <position position="113"/>
    </location>
    <ligand>
        <name>substrate</name>
    </ligand>
</feature>
<keyword evidence="6" id="KW-0007">Acetylation</keyword>
<dbReference type="EC" id="3.5.1.2" evidence="3 6"/>
<feature type="binding site" evidence="6">
    <location>
        <position position="61"/>
    </location>
    <ligand>
        <name>substrate</name>
    </ligand>
</feature>
<evidence type="ECO:0000256" key="5">
    <source>
        <dbReference type="ARBA" id="ARBA00049534"/>
    </source>
</evidence>
<sequence length="305" mass="33786">MNNLLKQVIDENKKYTNYGQVASYIPELKNAKRSDLGICIIDNNNKIYTAGNYNTKFTIQSISKPIVLAMALMDNDWTSVFSKVGMEPSGDPFNSIMKLETNDTKKPSNPMINAGAIVTTSLIKGNSLEEKEERMLQFFRRLANNDSIGINYEVYKSEKLTGDRNRAMAYLLKNDGFINGDVEEILDLYFKQCSIEIDCVDLARIGINLAMYGVDIESKERLISEKVSRMIKTFMVTCGMYDASGEFAIRVGIPAKSGVGGGVMASVPEKMGIGVYGPALDKKGNSIAGIKVLEDLSEKLELNIF</sequence>
<evidence type="ECO:0000256" key="6">
    <source>
        <dbReference type="HAMAP-Rule" id="MF_00313"/>
    </source>
</evidence>
<dbReference type="Pfam" id="PF04960">
    <property type="entry name" value="Glutaminase"/>
    <property type="match status" value="1"/>
</dbReference>
<dbReference type="GO" id="GO:0006537">
    <property type="term" value="P:glutamate biosynthetic process"/>
    <property type="evidence" value="ECO:0007669"/>
    <property type="project" value="TreeGrafter"/>
</dbReference>
<dbReference type="GO" id="GO:0006543">
    <property type="term" value="P:L-glutamine catabolic process"/>
    <property type="evidence" value="ECO:0007669"/>
    <property type="project" value="TreeGrafter"/>
</dbReference>
<gene>
    <name evidence="6" type="primary">glsA</name>
    <name evidence="7" type="ORF">CRIB_2211</name>
</gene>
<dbReference type="KEGG" id="ril:CRIB_2211"/>
<dbReference type="SUPFAM" id="SSF56601">
    <property type="entry name" value="beta-lactamase/transpeptidase-like"/>
    <property type="match status" value="1"/>
</dbReference>
<feature type="binding site" evidence="6">
    <location>
        <position position="259"/>
    </location>
    <ligand>
        <name>substrate</name>
    </ligand>
</feature>
<dbReference type="PANTHER" id="PTHR12544:SF29">
    <property type="entry name" value="GLUTAMINASE"/>
    <property type="match status" value="1"/>
</dbReference>
<dbReference type="EMBL" id="LN555523">
    <property type="protein sequence ID" value="CED94812.1"/>
    <property type="molecule type" value="Genomic_DNA"/>
</dbReference>
<protein>
    <recommendedName>
        <fullName evidence="3 6">Glutaminase</fullName>
        <ecNumber evidence="3 6">3.5.1.2</ecNumber>
    </recommendedName>
</protein>
<feature type="binding site" evidence="6">
    <location>
        <position position="158"/>
    </location>
    <ligand>
        <name>substrate</name>
    </ligand>
</feature>
<evidence type="ECO:0000256" key="2">
    <source>
        <dbReference type="ARBA" id="ARBA00011881"/>
    </source>
</evidence>
<dbReference type="GO" id="GO:0004359">
    <property type="term" value="F:glutaminase activity"/>
    <property type="evidence" value="ECO:0007669"/>
    <property type="project" value="UniProtKB-UniRule"/>
</dbReference>
<feature type="binding site" evidence="6">
    <location>
        <position position="165"/>
    </location>
    <ligand>
        <name>substrate</name>
    </ligand>
</feature>
<dbReference type="InterPro" id="IPR015868">
    <property type="entry name" value="Glutaminase"/>
</dbReference>
<dbReference type="NCBIfam" id="TIGR03814">
    <property type="entry name" value="Gln_ase"/>
    <property type="match status" value="1"/>
</dbReference>
<feature type="binding site" evidence="6">
    <location>
        <position position="241"/>
    </location>
    <ligand>
        <name>substrate</name>
    </ligand>
</feature>
<proteinExistence type="inferred from homology"/>
<feature type="binding site" evidence="6">
    <location>
        <position position="189"/>
    </location>
    <ligand>
        <name>substrate</name>
    </ligand>
</feature>
<dbReference type="GeneID" id="82206238"/>
<evidence type="ECO:0000313" key="8">
    <source>
        <dbReference type="Proteomes" id="UP000245622"/>
    </source>
</evidence>
<reference evidence="7 8" key="1">
    <citation type="submission" date="2014-04" db="EMBL/GenBank/DDBJ databases">
        <authorList>
            <person name="Hornung B.V."/>
        </authorList>
    </citation>
    <scope>NUCLEOTIDE SEQUENCE [LARGE SCALE GENOMIC DNA]</scope>
    <source>
        <strain evidence="7 8">CRIB</strain>
    </source>
</reference>
<keyword evidence="8" id="KW-1185">Reference proteome</keyword>
<dbReference type="Proteomes" id="UP000245622">
    <property type="component" value="Chromosome 1"/>
</dbReference>
<name>A0A1V1I3I2_9FIRM</name>
<dbReference type="Gene3D" id="3.40.710.10">
    <property type="entry name" value="DD-peptidase/beta-lactamase superfamily"/>
    <property type="match status" value="1"/>
</dbReference>
<dbReference type="FunFam" id="3.40.710.10:FF:000005">
    <property type="entry name" value="Glutaminase"/>
    <property type="match status" value="1"/>
</dbReference>
<evidence type="ECO:0000313" key="7">
    <source>
        <dbReference type="EMBL" id="CED94812.1"/>
    </source>
</evidence>
<dbReference type="HAMAP" id="MF_00313">
    <property type="entry name" value="Glutaminase"/>
    <property type="match status" value="1"/>
</dbReference>
<dbReference type="PANTHER" id="PTHR12544">
    <property type="entry name" value="GLUTAMINASE"/>
    <property type="match status" value="1"/>
</dbReference>
<comment type="subunit">
    <text evidence="2 6">Homotetramer.</text>
</comment>
<dbReference type="AlphaFoldDB" id="A0A1V1I3I2"/>
<organism evidence="7 8">
    <name type="scientific">Romboutsia ilealis</name>
    <dbReference type="NCBI Taxonomy" id="1115758"/>
    <lineage>
        <taxon>Bacteria</taxon>
        <taxon>Bacillati</taxon>
        <taxon>Bacillota</taxon>
        <taxon>Clostridia</taxon>
        <taxon>Peptostreptococcales</taxon>
        <taxon>Peptostreptococcaceae</taxon>
        <taxon>Romboutsia</taxon>
    </lineage>
</organism>
<comment type="similarity">
    <text evidence="1 6">Belongs to the glutaminase family.</text>
</comment>
<accession>A0A1V1I3I2</accession>
<evidence type="ECO:0000256" key="1">
    <source>
        <dbReference type="ARBA" id="ARBA00011076"/>
    </source>
</evidence>